<name>A0ABN9M8Q5_9NEOB</name>
<dbReference type="Proteomes" id="UP001176940">
    <property type="component" value="Unassembled WGS sequence"/>
</dbReference>
<keyword evidence="6" id="KW-0732">Signal</keyword>
<evidence type="ECO:0000256" key="3">
    <source>
        <dbReference type="ARBA" id="ARBA00013655"/>
    </source>
</evidence>
<evidence type="ECO:0000256" key="2">
    <source>
        <dbReference type="ARBA" id="ARBA00004613"/>
    </source>
</evidence>
<evidence type="ECO:0000313" key="12">
    <source>
        <dbReference type="Proteomes" id="UP001176940"/>
    </source>
</evidence>
<sequence length="171" mass="19189">MSIAAASLFGRWRAVTQTALQRPTIPKSPAVTSPLCCALRLAGAHQSVQEADGEGPDQTPESDKTDEESDSTKEAAANMEKEYEKLKDSTKPEEPKEIADSKKHNGKAETYLEAIRKNIEWMKTHNKQENKEDRDISKLRDLIDQQADTYVEKGILDQEEANVIKRIYSSL</sequence>
<evidence type="ECO:0000256" key="8">
    <source>
        <dbReference type="ARBA" id="ARBA00023329"/>
    </source>
</evidence>
<evidence type="ECO:0000313" key="11">
    <source>
        <dbReference type="EMBL" id="CAJ0958783.1"/>
    </source>
</evidence>
<keyword evidence="7" id="KW-0472">Membrane</keyword>
<reference evidence="11" key="1">
    <citation type="submission" date="2023-07" db="EMBL/GenBank/DDBJ databases">
        <authorList>
            <person name="Stuckert A."/>
        </authorList>
    </citation>
    <scope>NUCLEOTIDE SEQUENCE</scope>
</reference>
<evidence type="ECO:0000256" key="10">
    <source>
        <dbReference type="SAM" id="MobiDB-lite"/>
    </source>
</evidence>
<keyword evidence="5" id="KW-0165">Cleavage on pair of basic residues</keyword>
<protein>
    <recommendedName>
        <fullName evidence="3">Secretogranin-3</fullName>
    </recommendedName>
    <alternativeName>
        <fullName evidence="9">Secretogranin III</fullName>
    </alternativeName>
</protein>
<keyword evidence="4" id="KW-0964">Secreted</keyword>
<dbReference type="InterPro" id="IPR026197">
    <property type="entry name" value="SCG3"/>
</dbReference>
<keyword evidence="8" id="KW-0968">Cytoplasmic vesicle</keyword>
<feature type="compositionally biased region" description="Basic and acidic residues" evidence="10">
    <location>
        <begin position="79"/>
        <end position="107"/>
    </location>
</feature>
<evidence type="ECO:0000256" key="7">
    <source>
        <dbReference type="ARBA" id="ARBA00023136"/>
    </source>
</evidence>
<comment type="subcellular location">
    <subcellularLocation>
        <location evidence="1">Cytoplasmic vesicle</location>
        <location evidence="1">Secretory vesicle membrane</location>
        <topology evidence="1">Peripheral membrane protein</topology>
    </subcellularLocation>
    <subcellularLocation>
        <location evidence="2">Secreted</location>
    </subcellularLocation>
</comment>
<dbReference type="Pfam" id="PF15467">
    <property type="entry name" value="SGIII"/>
    <property type="match status" value="1"/>
</dbReference>
<gene>
    <name evidence="11" type="ORF">RIMI_LOCUS16513432</name>
</gene>
<evidence type="ECO:0000256" key="6">
    <source>
        <dbReference type="ARBA" id="ARBA00022729"/>
    </source>
</evidence>
<accession>A0ABN9M8Q5</accession>
<dbReference type="PANTHER" id="PTHR17388">
    <property type="entry name" value="SECRETOGRANIN III"/>
    <property type="match status" value="1"/>
</dbReference>
<dbReference type="PANTHER" id="PTHR17388:SF2">
    <property type="entry name" value="SECRETOGRANIN-3"/>
    <property type="match status" value="1"/>
</dbReference>
<evidence type="ECO:0000256" key="9">
    <source>
        <dbReference type="ARBA" id="ARBA00033446"/>
    </source>
</evidence>
<keyword evidence="12" id="KW-1185">Reference proteome</keyword>
<evidence type="ECO:0000256" key="4">
    <source>
        <dbReference type="ARBA" id="ARBA00022525"/>
    </source>
</evidence>
<feature type="region of interest" description="Disordered" evidence="10">
    <location>
        <begin position="45"/>
        <end position="109"/>
    </location>
</feature>
<evidence type="ECO:0000256" key="5">
    <source>
        <dbReference type="ARBA" id="ARBA00022685"/>
    </source>
</evidence>
<proteinExistence type="predicted"/>
<organism evidence="11 12">
    <name type="scientific">Ranitomeya imitator</name>
    <name type="common">mimic poison frog</name>
    <dbReference type="NCBI Taxonomy" id="111125"/>
    <lineage>
        <taxon>Eukaryota</taxon>
        <taxon>Metazoa</taxon>
        <taxon>Chordata</taxon>
        <taxon>Craniata</taxon>
        <taxon>Vertebrata</taxon>
        <taxon>Euteleostomi</taxon>
        <taxon>Amphibia</taxon>
        <taxon>Batrachia</taxon>
        <taxon>Anura</taxon>
        <taxon>Neobatrachia</taxon>
        <taxon>Hyloidea</taxon>
        <taxon>Dendrobatidae</taxon>
        <taxon>Dendrobatinae</taxon>
        <taxon>Ranitomeya</taxon>
    </lineage>
</organism>
<comment type="caution">
    <text evidence="11">The sequence shown here is derived from an EMBL/GenBank/DDBJ whole genome shotgun (WGS) entry which is preliminary data.</text>
</comment>
<evidence type="ECO:0000256" key="1">
    <source>
        <dbReference type="ARBA" id="ARBA00004268"/>
    </source>
</evidence>
<dbReference type="EMBL" id="CAUEEQ010046249">
    <property type="protein sequence ID" value="CAJ0958783.1"/>
    <property type="molecule type" value="Genomic_DNA"/>
</dbReference>